<organism evidence="1 2">
    <name type="scientific">Mauremys mutica</name>
    <name type="common">yellowpond turtle</name>
    <dbReference type="NCBI Taxonomy" id="74926"/>
    <lineage>
        <taxon>Eukaryota</taxon>
        <taxon>Metazoa</taxon>
        <taxon>Chordata</taxon>
        <taxon>Craniata</taxon>
        <taxon>Vertebrata</taxon>
        <taxon>Euteleostomi</taxon>
        <taxon>Archelosauria</taxon>
        <taxon>Testudinata</taxon>
        <taxon>Testudines</taxon>
        <taxon>Cryptodira</taxon>
        <taxon>Durocryptodira</taxon>
        <taxon>Testudinoidea</taxon>
        <taxon>Geoemydidae</taxon>
        <taxon>Geoemydinae</taxon>
        <taxon>Mauremys</taxon>
    </lineage>
</organism>
<dbReference type="AlphaFoldDB" id="A0A9D3XLA5"/>
<evidence type="ECO:0000313" key="1">
    <source>
        <dbReference type="EMBL" id="KAH1181983.1"/>
    </source>
</evidence>
<keyword evidence="2" id="KW-1185">Reference proteome</keyword>
<name>A0A9D3XLA5_9SAUR</name>
<comment type="caution">
    <text evidence="1">The sequence shown here is derived from an EMBL/GenBank/DDBJ whole genome shotgun (WGS) entry which is preliminary data.</text>
</comment>
<gene>
    <name evidence="1" type="ORF">KIL84_009737</name>
</gene>
<sequence>MVSGKNHADLYSLDGSDLKPGENVVAAVEFHLEIQGRCPKDQHSGMEEENVNKLVIASYFLSHWEPSPSLSYKILPVDVHRHDSAAYANISISEDELS</sequence>
<reference evidence="1" key="1">
    <citation type="submission" date="2021-09" db="EMBL/GenBank/DDBJ databases">
        <title>The genome of Mauremys mutica provides insights into the evolution of semi-aquatic lifestyle.</title>
        <authorList>
            <person name="Gong S."/>
            <person name="Gao Y."/>
        </authorList>
    </citation>
    <scope>NUCLEOTIDE SEQUENCE</scope>
    <source>
        <strain evidence="1">MM-2020</strain>
        <tissue evidence="1">Muscle</tissue>
    </source>
</reference>
<protein>
    <submittedName>
        <fullName evidence="1">Uncharacterized protein</fullName>
    </submittedName>
</protein>
<proteinExistence type="predicted"/>
<accession>A0A9D3XLA5</accession>
<evidence type="ECO:0000313" key="2">
    <source>
        <dbReference type="Proteomes" id="UP000827986"/>
    </source>
</evidence>
<dbReference type="EMBL" id="JAHDVG010000467">
    <property type="protein sequence ID" value="KAH1181983.1"/>
    <property type="molecule type" value="Genomic_DNA"/>
</dbReference>
<dbReference type="Proteomes" id="UP000827986">
    <property type="component" value="Unassembled WGS sequence"/>
</dbReference>